<dbReference type="Pfam" id="PF16193">
    <property type="entry name" value="AAA_assoc_2"/>
    <property type="match status" value="1"/>
</dbReference>
<dbReference type="InterPro" id="IPR051314">
    <property type="entry name" value="AAA_ATPase_RarA/MGS1/WRNIP1"/>
</dbReference>
<dbReference type="InterPro" id="IPR032423">
    <property type="entry name" value="AAA_assoc_2"/>
</dbReference>
<evidence type="ECO:0000256" key="3">
    <source>
        <dbReference type="SAM" id="MobiDB-lite"/>
    </source>
</evidence>
<evidence type="ECO:0000256" key="1">
    <source>
        <dbReference type="ARBA" id="ARBA00022741"/>
    </source>
</evidence>
<evidence type="ECO:0000259" key="4">
    <source>
        <dbReference type="SMART" id="SM00382"/>
    </source>
</evidence>
<dbReference type="Gene3D" id="1.20.272.10">
    <property type="match status" value="1"/>
</dbReference>
<dbReference type="CDD" id="cd00009">
    <property type="entry name" value="AAA"/>
    <property type="match status" value="1"/>
</dbReference>
<comment type="caution">
    <text evidence="5">The sequence shown here is derived from an EMBL/GenBank/DDBJ whole genome shotgun (WGS) entry which is preliminary data.</text>
</comment>
<dbReference type="SUPFAM" id="SSF48019">
    <property type="entry name" value="post-AAA+ oligomerization domain-like"/>
    <property type="match status" value="1"/>
</dbReference>
<keyword evidence="2" id="KW-0067">ATP-binding</keyword>
<dbReference type="InterPro" id="IPR021886">
    <property type="entry name" value="MgsA_C"/>
</dbReference>
<dbReference type="Proteomes" id="UP001595773">
    <property type="component" value="Unassembled WGS sequence"/>
</dbReference>
<sequence length="478" mass="50885">MSDLFDSAFSDDLDDDDAGVTVHGVRTGNGESRPRNPLAVRMRPRTLEEVVGQQHLLGPGSPLRVLAAADSSGPAGPASVMLWGPPGTGKTTLAHVIARGPGRKFVELSAITAGVKDVRRVMDQALIDRDLHGRTTILFLDEIHRFNKAQQDALLPGVENRWVVLIAATTENPSFSVVSPLLSRSILLTLKPLTDIDIHALIERAITDPRGLDNVVSLTDEALDHLVRLASGDARRALTTLEAAAGVALSQRHEGHAGGEEPAVVDLDIAERAIDAAAVRYDRAGDQHYDIISAFIKSIRGSDVDAALHYLARMLEAGEDTRFISRRIMISAAEDVGMADPTALQTAVAAAQAVALIGMPEARIILAEAVVHVATAPKSNAAYLGINAAIADVRAGRGTSVPLPLRDAHYAGASGLGHGKGYIYSHDEPHSIATQQYAPDDLVGTNYYNPTGNGAERDLTVRVERLRSIIRGKGPLPK</sequence>
<dbReference type="InterPro" id="IPR008824">
    <property type="entry name" value="RuvB-like_N"/>
</dbReference>
<dbReference type="Gene3D" id="1.10.8.60">
    <property type="match status" value="1"/>
</dbReference>
<evidence type="ECO:0000256" key="2">
    <source>
        <dbReference type="ARBA" id="ARBA00022840"/>
    </source>
</evidence>
<feature type="domain" description="AAA+ ATPase" evidence="4">
    <location>
        <begin position="76"/>
        <end position="197"/>
    </location>
</feature>
<dbReference type="CDD" id="cd18139">
    <property type="entry name" value="HLD_clamp_RarA"/>
    <property type="match status" value="1"/>
</dbReference>
<dbReference type="Gene3D" id="3.40.50.300">
    <property type="entry name" value="P-loop containing nucleotide triphosphate hydrolases"/>
    <property type="match status" value="1"/>
</dbReference>
<dbReference type="Pfam" id="PF05496">
    <property type="entry name" value="RuvB_N"/>
    <property type="match status" value="1"/>
</dbReference>
<reference evidence="6" key="1">
    <citation type="journal article" date="2019" name="Int. J. Syst. Evol. Microbiol.">
        <title>The Global Catalogue of Microorganisms (GCM) 10K type strain sequencing project: providing services to taxonomists for standard genome sequencing and annotation.</title>
        <authorList>
            <consortium name="The Broad Institute Genomics Platform"/>
            <consortium name="The Broad Institute Genome Sequencing Center for Infectious Disease"/>
            <person name="Wu L."/>
            <person name="Ma J."/>
        </authorList>
    </citation>
    <scope>NUCLEOTIDE SEQUENCE [LARGE SCALE GENOMIC DNA]</scope>
    <source>
        <strain evidence="6">CGMCC 1.10698</strain>
    </source>
</reference>
<dbReference type="Gene3D" id="1.10.3710.10">
    <property type="entry name" value="DNA polymerase III clamp loader subunits, C-terminal domain"/>
    <property type="match status" value="1"/>
</dbReference>
<evidence type="ECO:0000313" key="5">
    <source>
        <dbReference type="EMBL" id="MFC4264142.1"/>
    </source>
</evidence>
<proteinExistence type="predicted"/>
<gene>
    <name evidence="5" type="ORF">ACFOW9_00825</name>
</gene>
<dbReference type="InterPro" id="IPR027417">
    <property type="entry name" value="P-loop_NTPase"/>
</dbReference>
<dbReference type="SUPFAM" id="SSF52540">
    <property type="entry name" value="P-loop containing nucleoside triphosphate hydrolases"/>
    <property type="match status" value="1"/>
</dbReference>
<dbReference type="PANTHER" id="PTHR13779:SF7">
    <property type="entry name" value="ATPASE WRNIP1"/>
    <property type="match status" value="1"/>
</dbReference>
<dbReference type="RefSeq" id="WP_230068370.1">
    <property type="nucleotide sequence ID" value="NZ_BAABLL010000002.1"/>
</dbReference>
<protein>
    <submittedName>
        <fullName evidence="5">Replication-associated recombination protein A</fullName>
    </submittedName>
</protein>
<dbReference type="InterPro" id="IPR008921">
    <property type="entry name" value="DNA_pol3_clamp-load_cplx_C"/>
</dbReference>
<dbReference type="EMBL" id="JBHSCQ010000003">
    <property type="protein sequence ID" value="MFC4264142.1"/>
    <property type="molecule type" value="Genomic_DNA"/>
</dbReference>
<dbReference type="SMART" id="SM00382">
    <property type="entry name" value="AAA"/>
    <property type="match status" value="1"/>
</dbReference>
<organism evidence="5 6">
    <name type="scientific">Arthrobacter cryoconiti</name>
    <dbReference type="NCBI Taxonomy" id="748907"/>
    <lineage>
        <taxon>Bacteria</taxon>
        <taxon>Bacillati</taxon>
        <taxon>Actinomycetota</taxon>
        <taxon>Actinomycetes</taxon>
        <taxon>Micrococcales</taxon>
        <taxon>Micrococcaceae</taxon>
        <taxon>Arthrobacter</taxon>
    </lineage>
</organism>
<keyword evidence="1" id="KW-0547">Nucleotide-binding</keyword>
<name>A0ABV8QWL1_9MICC</name>
<dbReference type="PANTHER" id="PTHR13779">
    <property type="entry name" value="WERNER HELICASE-INTERACTING PROTEIN 1 FAMILY MEMBER"/>
    <property type="match status" value="1"/>
</dbReference>
<accession>A0ABV8QWL1</accession>
<evidence type="ECO:0000313" key="6">
    <source>
        <dbReference type="Proteomes" id="UP001595773"/>
    </source>
</evidence>
<dbReference type="InterPro" id="IPR003593">
    <property type="entry name" value="AAA+_ATPase"/>
</dbReference>
<keyword evidence="6" id="KW-1185">Reference proteome</keyword>
<dbReference type="Pfam" id="PF12002">
    <property type="entry name" value="MgsA_C"/>
    <property type="match status" value="1"/>
</dbReference>
<feature type="region of interest" description="Disordered" evidence="3">
    <location>
        <begin position="16"/>
        <end position="37"/>
    </location>
</feature>